<dbReference type="EMBL" id="MPTC01000033">
    <property type="protein sequence ID" value="OMD36103.1"/>
    <property type="molecule type" value="Genomic_DNA"/>
</dbReference>
<feature type="domain" description="HTH araC/xylS-type" evidence="5">
    <location>
        <begin position="416"/>
        <end position="514"/>
    </location>
</feature>
<keyword evidence="4" id="KW-0597">Phosphoprotein</keyword>
<dbReference type="OrthoDB" id="342399at2"/>
<feature type="domain" description="Response regulatory" evidence="6">
    <location>
        <begin position="9"/>
        <end position="126"/>
    </location>
</feature>
<proteinExistence type="predicted"/>
<dbReference type="GO" id="GO:0000160">
    <property type="term" value="P:phosphorelay signal transduction system"/>
    <property type="evidence" value="ECO:0007669"/>
    <property type="project" value="InterPro"/>
</dbReference>
<dbReference type="SMART" id="SM00448">
    <property type="entry name" value="REC"/>
    <property type="match status" value="1"/>
</dbReference>
<dbReference type="GO" id="GO:0043565">
    <property type="term" value="F:sequence-specific DNA binding"/>
    <property type="evidence" value="ECO:0007669"/>
    <property type="project" value="InterPro"/>
</dbReference>
<dbReference type="SUPFAM" id="SSF46689">
    <property type="entry name" value="Homeodomain-like"/>
    <property type="match status" value="2"/>
</dbReference>
<dbReference type="SUPFAM" id="SSF52172">
    <property type="entry name" value="CheY-like"/>
    <property type="match status" value="1"/>
</dbReference>
<keyword evidence="3" id="KW-0804">Transcription</keyword>
<dbReference type="Proteomes" id="UP000187439">
    <property type="component" value="Unassembled WGS sequence"/>
</dbReference>
<dbReference type="PROSITE" id="PS50110">
    <property type="entry name" value="RESPONSE_REGULATORY"/>
    <property type="match status" value="1"/>
</dbReference>
<evidence type="ECO:0000259" key="6">
    <source>
        <dbReference type="PROSITE" id="PS50110"/>
    </source>
</evidence>
<dbReference type="InterPro" id="IPR009057">
    <property type="entry name" value="Homeodomain-like_sf"/>
</dbReference>
<dbReference type="InterPro" id="IPR018062">
    <property type="entry name" value="HTH_AraC-typ_CS"/>
</dbReference>
<comment type="caution">
    <text evidence="7">The sequence shown here is derived from an EMBL/GenBank/DDBJ whole genome shotgun (WGS) entry which is preliminary data.</text>
</comment>
<dbReference type="SMART" id="SM00342">
    <property type="entry name" value="HTH_ARAC"/>
    <property type="match status" value="1"/>
</dbReference>
<dbReference type="InterPro" id="IPR001789">
    <property type="entry name" value="Sig_transdc_resp-reg_receiver"/>
</dbReference>
<dbReference type="RefSeq" id="WP_076121151.1">
    <property type="nucleotide sequence ID" value="NZ_MPTC01000033.1"/>
</dbReference>
<protein>
    <recommendedName>
        <fullName evidence="9">DNA-binding response regulator</fullName>
    </recommendedName>
</protein>
<name>A0A1R0XLU8_9BACL</name>
<evidence type="ECO:0008006" key="9">
    <source>
        <dbReference type="Google" id="ProtNLM"/>
    </source>
</evidence>
<dbReference type="GO" id="GO:0003700">
    <property type="term" value="F:DNA-binding transcription factor activity"/>
    <property type="evidence" value="ECO:0007669"/>
    <property type="project" value="InterPro"/>
</dbReference>
<gene>
    <name evidence="7" type="ORF">BSK52_25490</name>
</gene>
<evidence type="ECO:0000313" key="7">
    <source>
        <dbReference type="EMBL" id="OMD36103.1"/>
    </source>
</evidence>
<reference evidence="7 8" key="1">
    <citation type="submission" date="2016-10" db="EMBL/GenBank/DDBJ databases">
        <title>Paenibacillus species isolates.</title>
        <authorList>
            <person name="Beno S.M."/>
        </authorList>
    </citation>
    <scope>NUCLEOTIDE SEQUENCE [LARGE SCALE GENOMIC DNA]</scope>
    <source>
        <strain evidence="7 8">FSL H7-0710</strain>
    </source>
</reference>
<evidence type="ECO:0000256" key="1">
    <source>
        <dbReference type="ARBA" id="ARBA00023015"/>
    </source>
</evidence>
<dbReference type="Gene3D" id="1.10.10.60">
    <property type="entry name" value="Homeodomain-like"/>
    <property type="match status" value="2"/>
</dbReference>
<dbReference type="InterPro" id="IPR020449">
    <property type="entry name" value="Tscrpt_reg_AraC-type_HTH"/>
</dbReference>
<keyword evidence="1" id="KW-0805">Transcription regulation</keyword>
<evidence type="ECO:0000313" key="8">
    <source>
        <dbReference type="Proteomes" id="UP000187439"/>
    </source>
</evidence>
<evidence type="ECO:0000256" key="3">
    <source>
        <dbReference type="ARBA" id="ARBA00023163"/>
    </source>
</evidence>
<organism evidence="7 8">
    <name type="scientific">Paenibacillus odorifer</name>
    <dbReference type="NCBI Taxonomy" id="189426"/>
    <lineage>
        <taxon>Bacteria</taxon>
        <taxon>Bacillati</taxon>
        <taxon>Bacillota</taxon>
        <taxon>Bacilli</taxon>
        <taxon>Bacillales</taxon>
        <taxon>Paenibacillaceae</taxon>
        <taxon>Paenibacillus</taxon>
    </lineage>
</organism>
<dbReference type="InterPro" id="IPR018060">
    <property type="entry name" value="HTH_AraC"/>
</dbReference>
<dbReference type="Gene3D" id="3.40.50.2300">
    <property type="match status" value="1"/>
</dbReference>
<dbReference type="InterPro" id="IPR011006">
    <property type="entry name" value="CheY-like_superfamily"/>
</dbReference>
<dbReference type="Pfam" id="PF00072">
    <property type="entry name" value="Response_reg"/>
    <property type="match status" value="1"/>
</dbReference>
<accession>A0A1R0XLU8</accession>
<dbReference type="PRINTS" id="PR00032">
    <property type="entry name" value="HTHARAC"/>
</dbReference>
<sequence length="517" mass="59482">MNNNVSTYRVMIVDDEAILRTGIMHLCNWSNYGIEIVSQVSNGQEALDHIESTRPHVVITDIVMPVMDGIEFSKIMKVKYPEIKIIVLSSYSEYDYVREVFKYGVTDYLLKPKVSSAELITLIQTLCGSVDLHTSGNIRPNLDISLILAQWFEHDALPNEESKDLLTKYFRGNCFMLAKASNSLLLSRTEWSQNQMEEFLLSLAKQHLSNNLTYSFIFLKTEFLILLNYEETAAQNITTSIQSLAEAVKEKLLYISFILSNPFSGLEQIKEAHLRLTPYLGKLIYFPTQVVVPENAILIPTEKVSFDLNQFTSLLRILAIDDAREQLKAFFLKILSTQDYDEYSLKRLCQNLIYTAMSTLEHIKQPISELGSSRLKLFKTIDLAYSINELESILIQFLDALKSSMKQSDQQSMILHQIYEYVNKHYANEISLSEMANTLHLNYSYLSSYFKQRTQENLTTYISSVRIDKAKELLLDPNLTVSEISRLTGFSEHNYFSKVFKKMTGKTPVEFRTQISQ</sequence>
<dbReference type="PANTHER" id="PTHR43280">
    <property type="entry name" value="ARAC-FAMILY TRANSCRIPTIONAL REGULATOR"/>
    <property type="match status" value="1"/>
</dbReference>
<evidence type="ECO:0000259" key="5">
    <source>
        <dbReference type="PROSITE" id="PS01124"/>
    </source>
</evidence>
<dbReference type="PROSITE" id="PS00041">
    <property type="entry name" value="HTH_ARAC_FAMILY_1"/>
    <property type="match status" value="1"/>
</dbReference>
<keyword evidence="2" id="KW-0238">DNA-binding</keyword>
<dbReference type="PROSITE" id="PS01124">
    <property type="entry name" value="HTH_ARAC_FAMILY_2"/>
    <property type="match status" value="1"/>
</dbReference>
<dbReference type="CDD" id="cd17536">
    <property type="entry name" value="REC_YesN-like"/>
    <property type="match status" value="1"/>
</dbReference>
<dbReference type="AlphaFoldDB" id="A0A1R0XLU8"/>
<evidence type="ECO:0000256" key="2">
    <source>
        <dbReference type="ARBA" id="ARBA00023125"/>
    </source>
</evidence>
<evidence type="ECO:0000256" key="4">
    <source>
        <dbReference type="PROSITE-ProRule" id="PRU00169"/>
    </source>
</evidence>
<dbReference type="PANTHER" id="PTHR43280:SF28">
    <property type="entry name" value="HTH-TYPE TRANSCRIPTIONAL ACTIVATOR RHAS"/>
    <property type="match status" value="1"/>
</dbReference>
<feature type="modified residue" description="4-aspartylphosphate" evidence="4">
    <location>
        <position position="61"/>
    </location>
</feature>
<dbReference type="Pfam" id="PF12833">
    <property type="entry name" value="HTH_18"/>
    <property type="match status" value="1"/>
</dbReference>